<dbReference type="EMBL" id="QROY01000023">
    <property type="protein sequence ID" value="RHL64588.1"/>
    <property type="molecule type" value="Genomic_DNA"/>
</dbReference>
<organism evidence="1 2">
    <name type="scientific">Lachnospira eligens</name>
    <dbReference type="NCBI Taxonomy" id="39485"/>
    <lineage>
        <taxon>Bacteria</taxon>
        <taxon>Bacillati</taxon>
        <taxon>Bacillota</taxon>
        <taxon>Clostridia</taxon>
        <taxon>Lachnospirales</taxon>
        <taxon>Lachnospiraceae</taxon>
        <taxon>Lachnospira</taxon>
    </lineage>
</organism>
<reference evidence="1 2" key="1">
    <citation type="submission" date="2018-08" db="EMBL/GenBank/DDBJ databases">
        <title>A genome reference for cultivated species of the human gut microbiota.</title>
        <authorList>
            <person name="Zou Y."/>
            <person name="Xue W."/>
            <person name="Luo G."/>
        </authorList>
    </citation>
    <scope>NUCLEOTIDE SEQUENCE [LARGE SCALE GENOMIC DNA]</scope>
    <source>
        <strain evidence="1 2">AF36-7BH</strain>
    </source>
</reference>
<dbReference type="InterPro" id="IPR016177">
    <property type="entry name" value="DNA-bd_dom_sf"/>
</dbReference>
<comment type="caution">
    <text evidence="1">The sequence shown here is derived from an EMBL/GenBank/DDBJ whole genome shotgun (WGS) entry which is preliminary data.</text>
</comment>
<dbReference type="Proteomes" id="UP000285201">
    <property type="component" value="Unassembled WGS sequence"/>
</dbReference>
<evidence type="ECO:0000313" key="2">
    <source>
        <dbReference type="Proteomes" id="UP000285201"/>
    </source>
</evidence>
<dbReference type="AlphaFoldDB" id="A0A415M7G4"/>
<name>A0A415M7G4_9FIRM</name>
<accession>A0A415M7G4</accession>
<sequence>MDNYIFYNGSRIKNLQGQRFGKLTANKAVEIKNRYAIWECKCDCGNIRNVSAKLLNSGTVKMCSDCARKEKSIALMEKHANTKSLNKEDLTGRSFEDWKVIKKGVCQNGVQMWECKCLKCGSVREFPVYKLVNNTIAKCKCQSPAYRLLNSKMGLLTVVGVINGKCKCKCKCGKEIIVSVSDLCWRRSCGCMDDIEKTEHTKLALAVNKGQKIRKDNTSGVSGVHRVNGKWGARITFQKKTYWLGTYGKKKDAIEARKKAEEHLYTDFMDWYNTKYSKSAETINEKEAALKELLQMTHEGTITDYEKELASHREEKYSK</sequence>
<evidence type="ECO:0008006" key="3">
    <source>
        <dbReference type="Google" id="ProtNLM"/>
    </source>
</evidence>
<dbReference type="SUPFAM" id="SSF54171">
    <property type="entry name" value="DNA-binding domain"/>
    <property type="match status" value="1"/>
</dbReference>
<gene>
    <name evidence="1" type="ORF">DW007_15485</name>
</gene>
<proteinExistence type="predicted"/>
<protein>
    <recommendedName>
        <fullName evidence="3">AP2 domain</fullName>
    </recommendedName>
</protein>
<dbReference type="RefSeq" id="WP_118371351.1">
    <property type="nucleotide sequence ID" value="NZ_QROY01000023.1"/>
</dbReference>
<evidence type="ECO:0000313" key="1">
    <source>
        <dbReference type="EMBL" id="RHL64588.1"/>
    </source>
</evidence>
<dbReference type="GO" id="GO:0003677">
    <property type="term" value="F:DNA binding"/>
    <property type="evidence" value="ECO:0007669"/>
    <property type="project" value="InterPro"/>
</dbReference>